<accession>A0ABX2JGP7</accession>
<reference evidence="2 3" key="1">
    <citation type="submission" date="2020-06" db="EMBL/GenBank/DDBJ databases">
        <title>Sphingomonas hominis sp. nov., a member of the Sphingomonas, isolated from the hair of a 22-year-old girl.</title>
        <authorList>
            <person name="Zhang D.-F."/>
            <person name="Cui X.-W."/>
        </authorList>
    </citation>
    <scope>NUCLEOTIDE SEQUENCE [LARGE SCALE GENOMIC DNA]</scope>
    <source>
        <strain evidence="2 3">HHU CXW</strain>
    </source>
</reference>
<evidence type="ECO:0000259" key="1">
    <source>
        <dbReference type="Pfam" id="PF14498"/>
    </source>
</evidence>
<comment type="caution">
    <text evidence="2">The sequence shown here is derived from an EMBL/GenBank/DDBJ whole genome shotgun (WGS) entry which is preliminary data.</text>
</comment>
<proteinExistence type="predicted"/>
<dbReference type="Gene3D" id="2.70.98.50">
    <property type="entry name" value="putative glycoside hydrolase family protein from bacillus halodurans"/>
    <property type="match status" value="1"/>
</dbReference>
<dbReference type="PANTHER" id="PTHR31084:SF0">
    <property type="entry name" value="ALPHA-L-FUCOSIDASE 2"/>
    <property type="match status" value="1"/>
</dbReference>
<dbReference type="GO" id="GO:0016787">
    <property type="term" value="F:hydrolase activity"/>
    <property type="evidence" value="ECO:0007669"/>
    <property type="project" value="UniProtKB-KW"/>
</dbReference>
<dbReference type="InterPro" id="IPR006311">
    <property type="entry name" value="TAT_signal"/>
</dbReference>
<keyword evidence="3" id="KW-1185">Reference proteome</keyword>
<dbReference type="PANTHER" id="PTHR31084">
    <property type="entry name" value="ALPHA-L-FUCOSIDASE 2"/>
    <property type="match status" value="1"/>
</dbReference>
<evidence type="ECO:0000313" key="2">
    <source>
        <dbReference type="EMBL" id="NTS65527.1"/>
    </source>
</evidence>
<feature type="domain" description="Glycosyl hydrolase family 95 N-terminal" evidence="1">
    <location>
        <begin position="54"/>
        <end position="299"/>
    </location>
</feature>
<dbReference type="InterPro" id="IPR027414">
    <property type="entry name" value="GH95_N_dom"/>
</dbReference>
<evidence type="ECO:0000313" key="3">
    <source>
        <dbReference type="Proteomes" id="UP000621447"/>
    </source>
</evidence>
<gene>
    <name evidence="2" type="ORF">HRV97_10175</name>
</gene>
<keyword evidence="2" id="KW-0378">Hydrolase</keyword>
<dbReference type="Pfam" id="PF14498">
    <property type="entry name" value="Glyco_hyd_65N_2"/>
    <property type="match status" value="1"/>
</dbReference>
<name>A0ABX2JGP7_9SPHN</name>
<dbReference type="RefSeq" id="WP_174194177.1">
    <property type="nucleotide sequence ID" value="NZ_JABULH010000004.1"/>
</dbReference>
<organism evidence="2 3">
    <name type="scientific">Sphingomonas hominis</name>
    <dbReference type="NCBI Taxonomy" id="2741495"/>
    <lineage>
        <taxon>Bacteria</taxon>
        <taxon>Pseudomonadati</taxon>
        <taxon>Pseudomonadota</taxon>
        <taxon>Alphaproteobacteria</taxon>
        <taxon>Sphingomonadales</taxon>
        <taxon>Sphingomonadaceae</taxon>
        <taxon>Sphingomonas</taxon>
    </lineage>
</organism>
<protein>
    <submittedName>
        <fullName evidence="2">Glycoside hydrolase family 95 protein</fullName>
    </submittedName>
</protein>
<dbReference type="PROSITE" id="PS51318">
    <property type="entry name" value="TAT"/>
    <property type="match status" value="1"/>
</dbReference>
<dbReference type="Proteomes" id="UP000621447">
    <property type="component" value="Unassembled WGS sequence"/>
</dbReference>
<dbReference type="EMBL" id="JABULH010000004">
    <property type="protein sequence ID" value="NTS65527.1"/>
    <property type="molecule type" value="Genomic_DNA"/>
</dbReference>
<sequence length="347" mass="37503">MASDSSGTMGDMDRRTALSLAAITAVQLGSPTALMAQSVQAEDAAKLPNDHPSLWYRQPARMWLEALPIGNGRLGAMISGRVRDELIQLNLDSWWAGQPYDPINPSAREALPRVRQLIFDERIAEAHRLADETLVGRPATQMPYQTAGALLIQLSNVNDNDADAYERELDLDAAVASTRFTAGERRYTREVFASAIDGVIVYRLACDRPGSIDAQIAWRANDGGKSAGKVMPPDSLGTSDELLAVQMGKASADMPGGLRLAANVKVLPRGGRTNREGDAVIVRGADELLILVALASDHRAFDLIGGDPVAATRDVLRAAGRKSYAALLNDHLADHRRLFRAASLYLR</sequence>